<keyword evidence="2" id="KW-1003">Cell membrane</keyword>
<dbReference type="InterPro" id="IPR001806">
    <property type="entry name" value="Small_GTPase"/>
</dbReference>
<dbReference type="GO" id="GO:0007165">
    <property type="term" value="P:signal transduction"/>
    <property type="evidence" value="ECO:0007669"/>
    <property type="project" value="TreeGrafter"/>
</dbReference>
<dbReference type="Proteomes" id="UP000006671">
    <property type="component" value="Unassembled WGS sequence"/>
</dbReference>
<evidence type="ECO:0000256" key="5">
    <source>
        <dbReference type="ARBA" id="ARBA00023136"/>
    </source>
</evidence>
<keyword evidence="8" id="KW-1185">Reference proteome</keyword>
<dbReference type="GeneID" id="8852371"/>
<feature type="non-terminal residue" evidence="7">
    <location>
        <position position="171"/>
    </location>
</feature>
<sequence>RLLVFGYKKVGKSAITIQFLQGVFISEYSSLCDDSYRKPYEVDGHYGLLDILDCSTDADPSSALRDGHVISGNSYLIVWDVSNTENLLEKTDTLLSQLFELRFIRNTQVMNNFPIVFALNKTDLLEDSNGSNVIIEKCRNAINEVIRKKELNNCAIIECSAKKGENIHSLF</sequence>
<proteinExistence type="predicted"/>
<dbReference type="VEuPathDB" id="AmoebaDB:NAEGRDRAFT_4103"/>
<dbReference type="PROSITE" id="PS51421">
    <property type="entry name" value="RAS"/>
    <property type="match status" value="1"/>
</dbReference>
<dbReference type="EMBL" id="GG738850">
    <property type="protein sequence ID" value="EFC48651.1"/>
    <property type="molecule type" value="Genomic_DNA"/>
</dbReference>
<evidence type="ECO:0000313" key="7">
    <source>
        <dbReference type="EMBL" id="EFC48651.1"/>
    </source>
</evidence>
<dbReference type="eggNOG" id="KOG0395">
    <property type="taxonomic scope" value="Eukaryota"/>
</dbReference>
<feature type="non-terminal residue" evidence="7">
    <location>
        <position position="1"/>
    </location>
</feature>
<dbReference type="AlphaFoldDB" id="D2V3K0"/>
<dbReference type="PANTHER" id="PTHR46149">
    <property type="entry name" value="MIP08469P"/>
    <property type="match status" value="1"/>
</dbReference>
<keyword evidence="4" id="KW-0547">Nucleotide-binding</keyword>
<accession>D2V3K0</accession>
<dbReference type="InterPro" id="IPR027417">
    <property type="entry name" value="P-loop_NTPase"/>
</dbReference>
<dbReference type="InParanoid" id="D2V3K0"/>
<dbReference type="GO" id="GO:0031681">
    <property type="term" value="F:G-protein beta-subunit binding"/>
    <property type="evidence" value="ECO:0007669"/>
    <property type="project" value="TreeGrafter"/>
</dbReference>
<evidence type="ECO:0000256" key="2">
    <source>
        <dbReference type="ARBA" id="ARBA00022475"/>
    </source>
</evidence>
<organism evidence="8">
    <name type="scientific">Naegleria gruberi</name>
    <name type="common">Amoeba</name>
    <dbReference type="NCBI Taxonomy" id="5762"/>
    <lineage>
        <taxon>Eukaryota</taxon>
        <taxon>Discoba</taxon>
        <taxon>Heterolobosea</taxon>
        <taxon>Tetramitia</taxon>
        <taxon>Eutetramitia</taxon>
        <taxon>Vahlkampfiidae</taxon>
        <taxon>Naegleria</taxon>
    </lineage>
</organism>
<dbReference type="SUPFAM" id="SSF52540">
    <property type="entry name" value="P-loop containing nucleoside triphosphate hydrolases"/>
    <property type="match status" value="1"/>
</dbReference>
<gene>
    <name evidence="7" type="ORF">NAEGRDRAFT_4103</name>
</gene>
<dbReference type="RefSeq" id="XP_002681395.1">
    <property type="nucleotide sequence ID" value="XM_002681349.1"/>
</dbReference>
<keyword evidence="4" id="KW-0342">GTP-binding</keyword>
<keyword evidence="6" id="KW-0449">Lipoprotein</keyword>
<dbReference type="Pfam" id="PF00071">
    <property type="entry name" value="Ras"/>
    <property type="match status" value="1"/>
</dbReference>
<evidence type="ECO:0000256" key="3">
    <source>
        <dbReference type="ARBA" id="ARBA00022481"/>
    </source>
</evidence>
<dbReference type="Gene3D" id="3.40.50.300">
    <property type="entry name" value="P-loop containing nucleotide triphosphate hydrolases"/>
    <property type="match status" value="1"/>
</dbReference>
<evidence type="ECO:0000256" key="6">
    <source>
        <dbReference type="ARBA" id="ARBA00023288"/>
    </source>
</evidence>
<dbReference type="GO" id="GO:0005525">
    <property type="term" value="F:GTP binding"/>
    <property type="evidence" value="ECO:0007669"/>
    <property type="project" value="UniProtKB-KW"/>
</dbReference>
<name>D2V3K0_NAEGR</name>
<dbReference type="GO" id="GO:0003924">
    <property type="term" value="F:GTPase activity"/>
    <property type="evidence" value="ECO:0007669"/>
    <property type="project" value="InterPro"/>
</dbReference>
<dbReference type="PRINTS" id="PR00449">
    <property type="entry name" value="RASTRNSFRMNG"/>
</dbReference>
<evidence type="ECO:0000256" key="1">
    <source>
        <dbReference type="ARBA" id="ARBA00004193"/>
    </source>
</evidence>
<reference evidence="7 8" key="1">
    <citation type="journal article" date="2010" name="Cell">
        <title>The genome of Naegleria gruberi illuminates early eukaryotic versatility.</title>
        <authorList>
            <person name="Fritz-Laylin L.K."/>
            <person name="Prochnik S.E."/>
            <person name="Ginger M.L."/>
            <person name="Dacks J.B."/>
            <person name="Carpenter M.L."/>
            <person name="Field M.C."/>
            <person name="Kuo A."/>
            <person name="Paredez A."/>
            <person name="Chapman J."/>
            <person name="Pham J."/>
            <person name="Shu S."/>
            <person name="Neupane R."/>
            <person name="Cipriano M."/>
            <person name="Mancuso J."/>
            <person name="Tu H."/>
            <person name="Salamov A."/>
            <person name="Lindquist E."/>
            <person name="Shapiro H."/>
            <person name="Lucas S."/>
            <person name="Grigoriev I.V."/>
            <person name="Cande W.Z."/>
            <person name="Fulton C."/>
            <person name="Rokhsar D.S."/>
            <person name="Dawson S.C."/>
        </authorList>
    </citation>
    <scope>NUCLEOTIDE SEQUENCE [LARGE SCALE GENOMIC DNA]</scope>
    <source>
        <strain evidence="7 8">NEG-M</strain>
    </source>
</reference>
<protein>
    <submittedName>
        <fullName evidence="7">Predicted protein</fullName>
    </submittedName>
</protein>
<keyword evidence="3" id="KW-0488">Methylation</keyword>
<dbReference type="SMART" id="SM00173">
    <property type="entry name" value="RAS"/>
    <property type="match status" value="1"/>
</dbReference>
<dbReference type="GO" id="GO:0005886">
    <property type="term" value="C:plasma membrane"/>
    <property type="evidence" value="ECO:0007669"/>
    <property type="project" value="UniProtKB-SubCell"/>
</dbReference>
<evidence type="ECO:0000256" key="4">
    <source>
        <dbReference type="ARBA" id="ARBA00023134"/>
    </source>
</evidence>
<evidence type="ECO:0000313" key="8">
    <source>
        <dbReference type="Proteomes" id="UP000006671"/>
    </source>
</evidence>
<dbReference type="STRING" id="5762.D2V3K0"/>
<comment type="subcellular location">
    <subcellularLocation>
        <location evidence="1">Cell membrane</location>
        <topology evidence="1">Lipid-anchor</topology>
    </subcellularLocation>
</comment>
<dbReference type="InterPro" id="IPR052236">
    <property type="entry name" value="Small_GTPase_RasD"/>
</dbReference>
<keyword evidence="5" id="KW-0472">Membrane</keyword>
<dbReference type="KEGG" id="ngr:NAEGRDRAFT_4103"/>
<dbReference type="PANTHER" id="PTHR46149:SF3">
    <property type="entry name" value="MIP08469P"/>
    <property type="match status" value="1"/>
</dbReference>